<proteinExistence type="predicted"/>
<dbReference type="EMBL" id="DF839228">
    <property type="protein sequence ID" value="GAT43717.1"/>
    <property type="molecule type" value="Genomic_DNA"/>
</dbReference>
<organism evidence="1 2">
    <name type="scientific">Mycena chlorophos</name>
    <name type="common">Agaric fungus</name>
    <name type="synonym">Agaricus chlorophos</name>
    <dbReference type="NCBI Taxonomy" id="658473"/>
    <lineage>
        <taxon>Eukaryota</taxon>
        <taxon>Fungi</taxon>
        <taxon>Dikarya</taxon>
        <taxon>Basidiomycota</taxon>
        <taxon>Agaricomycotina</taxon>
        <taxon>Agaricomycetes</taxon>
        <taxon>Agaricomycetidae</taxon>
        <taxon>Agaricales</taxon>
        <taxon>Marasmiineae</taxon>
        <taxon>Mycenaceae</taxon>
        <taxon>Mycena</taxon>
    </lineage>
</organism>
<evidence type="ECO:0000313" key="2">
    <source>
        <dbReference type="Proteomes" id="UP000815677"/>
    </source>
</evidence>
<dbReference type="Proteomes" id="UP000815677">
    <property type="component" value="Unassembled WGS sequence"/>
</dbReference>
<evidence type="ECO:0000313" key="1">
    <source>
        <dbReference type="EMBL" id="GAT43717.1"/>
    </source>
</evidence>
<reference evidence="1" key="1">
    <citation type="submission" date="2014-09" db="EMBL/GenBank/DDBJ databases">
        <title>Genome sequence of the luminous mushroom Mycena chlorophos for searching fungal bioluminescence genes.</title>
        <authorList>
            <person name="Tanaka Y."/>
            <person name="Kasuga D."/>
            <person name="Oba Y."/>
            <person name="Hase S."/>
            <person name="Sato K."/>
            <person name="Oba Y."/>
            <person name="Sakakibara Y."/>
        </authorList>
    </citation>
    <scope>NUCLEOTIDE SEQUENCE</scope>
</reference>
<keyword evidence="2" id="KW-1185">Reference proteome</keyword>
<protein>
    <submittedName>
        <fullName evidence="1">Uncharacterized protein</fullName>
    </submittedName>
</protein>
<sequence length="126" mass="13914">MESRERRRLTHIGRGADDTLEAALLGRGQRATRVSVSRVSRERHISACPSATEATTRRAGSACQGAGWLRRQAEEGAGRYGFKGYQCCSVPGALYLSEGQRHSSAFLEKTFPHYIAARIDAARYVR</sequence>
<gene>
    <name evidence="1" type="ORF">MCHLO_01387</name>
</gene>
<accession>A0ABQ0KZM3</accession>
<name>A0ABQ0KZM3_MYCCL</name>